<gene>
    <name evidence="1" type="ORF">H9912_10190</name>
</gene>
<organism evidence="1 2">
    <name type="scientific">Candidatus Eisenbergiella stercorigallinarum</name>
    <dbReference type="NCBI Taxonomy" id="2838557"/>
    <lineage>
        <taxon>Bacteria</taxon>
        <taxon>Bacillati</taxon>
        <taxon>Bacillota</taxon>
        <taxon>Clostridia</taxon>
        <taxon>Lachnospirales</taxon>
        <taxon>Lachnospiraceae</taxon>
        <taxon>Eisenbergiella</taxon>
    </lineage>
</organism>
<dbReference type="Proteomes" id="UP000823851">
    <property type="component" value="Unassembled WGS sequence"/>
</dbReference>
<sequence length="264" mass="29917">MKLFFGKDPVQAELEKIEKQEEKYLEKNRERRELPLNRLLQDKIPDKLQGTLEAAFAKAFSLIFEKGTGVIEKTYRKEELEKKTLIRQYAADVRGDRKSLKAFSRRAAGSGAGNTLISGAAGIGMGLLGIGIPDIPLLTGMMLRSIYEAALHYGFSYDTQEEKRFILLLIQGAMTHGERLECVNGELNFFMEHGSFSREEEPEEIIRHTAGILSDELLYMKFLQGIPIAGVIGGAGDAVYMNRISEYARLKYHRRFCMERQKAK</sequence>
<protein>
    <submittedName>
        <fullName evidence="1">EcsC family protein</fullName>
    </submittedName>
</protein>
<dbReference type="PANTHER" id="PTHR41260">
    <property type="entry name" value="PROTEIN ECSC"/>
    <property type="match status" value="1"/>
</dbReference>
<proteinExistence type="predicted"/>
<evidence type="ECO:0000313" key="2">
    <source>
        <dbReference type="Proteomes" id="UP000823851"/>
    </source>
</evidence>
<accession>A0A9D2QYZ2</accession>
<dbReference type="AlphaFoldDB" id="A0A9D2QYZ2"/>
<dbReference type="PANTHER" id="PTHR41260:SF1">
    <property type="entry name" value="PROTEIN ECSC"/>
    <property type="match status" value="1"/>
</dbReference>
<evidence type="ECO:0000313" key="1">
    <source>
        <dbReference type="EMBL" id="HJD32295.1"/>
    </source>
</evidence>
<dbReference type="InterPro" id="IPR024787">
    <property type="entry name" value="EcsC"/>
</dbReference>
<comment type="caution">
    <text evidence="1">The sequence shown here is derived from an EMBL/GenBank/DDBJ whole genome shotgun (WGS) entry which is preliminary data.</text>
</comment>
<dbReference type="Pfam" id="PF12787">
    <property type="entry name" value="EcsC"/>
    <property type="match status" value="1"/>
</dbReference>
<dbReference type="EMBL" id="DWUW01000289">
    <property type="protein sequence ID" value="HJD32295.1"/>
    <property type="molecule type" value="Genomic_DNA"/>
</dbReference>
<name>A0A9D2QYZ2_9FIRM</name>
<reference evidence="1" key="2">
    <citation type="submission" date="2021-04" db="EMBL/GenBank/DDBJ databases">
        <authorList>
            <person name="Gilroy R."/>
        </authorList>
    </citation>
    <scope>NUCLEOTIDE SEQUENCE</scope>
    <source>
        <strain evidence="1">ChiHjej8B7-25341</strain>
    </source>
</reference>
<reference evidence="1" key="1">
    <citation type="journal article" date="2021" name="PeerJ">
        <title>Extensive microbial diversity within the chicken gut microbiome revealed by metagenomics and culture.</title>
        <authorList>
            <person name="Gilroy R."/>
            <person name="Ravi A."/>
            <person name="Getino M."/>
            <person name="Pursley I."/>
            <person name="Horton D.L."/>
            <person name="Alikhan N.F."/>
            <person name="Baker D."/>
            <person name="Gharbi K."/>
            <person name="Hall N."/>
            <person name="Watson M."/>
            <person name="Adriaenssens E.M."/>
            <person name="Foster-Nyarko E."/>
            <person name="Jarju S."/>
            <person name="Secka A."/>
            <person name="Antonio M."/>
            <person name="Oren A."/>
            <person name="Chaudhuri R.R."/>
            <person name="La Ragione R."/>
            <person name="Hildebrand F."/>
            <person name="Pallen M.J."/>
        </authorList>
    </citation>
    <scope>NUCLEOTIDE SEQUENCE</scope>
    <source>
        <strain evidence="1">ChiHjej8B7-25341</strain>
    </source>
</reference>